<dbReference type="PANTHER" id="PTHR30441">
    <property type="entry name" value="DUF748 DOMAIN-CONTAINING PROTEIN"/>
    <property type="match status" value="1"/>
</dbReference>
<evidence type="ECO:0000313" key="5">
    <source>
        <dbReference type="Proteomes" id="UP001157733"/>
    </source>
</evidence>
<feature type="transmembrane region" description="Helical" evidence="2">
    <location>
        <begin position="61"/>
        <end position="83"/>
    </location>
</feature>
<feature type="region of interest" description="Disordered" evidence="1">
    <location>
        <begin position="1"/>
        <end position="53"/>
    </location>
</feature>
<gene>
    <name evidence="4" type="ORF">NSPWAT_0913</name>
</gene>
<reference evidence="4 5" key="1">
    <citation type="submission" date="2022-09" db="EMBL/GenBank/DDBJ databases">
        <authorList>
            <person name="Kop L."/>
        </authorList>
    </citation>
    <scope>NUCLEOTIDE SEQUENCE [LARGE SCALE GENOMIC DNA]</scope>
    <source>
        <strain evidence="4 5">347</strain>
    </source>
</reference>
<evidence type="ECO:0000313" key="4">
    <source>
        <dbReference type="EMBL" id="CAI2717772.1"/>
    </source>
</evidence>
<feature type="compositionally biased region" description="Basic residues" evidence="1">
    <location>
        <begin position="42"/>
        <end position="53"/>
    </location>
</feature>
<keyword evidence="2" id="KW-0472">Membrane</keyword>
<dbReference type="InterPro" id="IPR052894">
    <property type="entry name" value="AsmA-related"/>
</dbReference>
<keyword evidence="2" id="KW-0812">Transmembrane</keyword>
<feature type="domain" description="AsmA" evidence="3">
    <location>
        <begin position="59"/>
        <end position="232"/>
    </location>
</feature>
<protein>
    <recommendedName>
        <fullName evidence="3">AsmA domain-containing protein</fullName>
    </recommendedName>
</protein>
<evidence type="ECO:0000259" key="3">
    <source>
        <dbReference type="Pfam" id="PF05170"/>
    </source>
</evidence>
<evidence type="ECO:0000256" key="1">
    <source>
        <dbReference type="SAM" id="MobiDB-lite"/>
    </source>
</evidence>
<sequence length="979" mass="106031">MPDSPNTPNPPRKKGSAKPTSGSKPSAGGKRPSASQGPSKPPRPRRQSAKTKRRLGRVKKILLGFAAMVLLGIVVLAGVAYFVDIESLKAPLIQKLSDASGMKVEIDGLAYDFHDGFGLKADGVNIESLDGKEKFVSAKSLFVHVYLMPLLAGKVDVKTIDLIQPVVTVYLDKKTPAEGEVEDKKTDDAESQTVVNTIRDTFFNFELAIRNIGIEQGRVYLIKRRNGKAVDQQMMRVSGVTQISRPNREQLNLTLDDISIRLGKLHLQGDIVVREVLTKTAVLEARLKLGSFSAKDLKNIYFFFPEDPSETFAAYAPQGNIELLQLEFKAPLDSLENGDAFHGQSDIAAHVIGNAISFRAAGRRFPIDHMDSQVAWRKSNLNHNLKLQVGAGSVHQQGDVRFPDNDAPPVLNTTLRLNNLELNRLGFPEVSKWAQGLVSGTLQLTGPASLNAMTANASLSGDELLITPPDMQIPLGRWQADAALKERNLHSTLKVTAFGGEVTQKGDLTFPASDKDAWMLDSTVSLTRVDVTQLPIPKAAGIHQGTLSGTVDATGPADDPDKLTYQASLVGDDFRLTVKDLDNMALPIQRVDANATLKGRTLRSTIKAAVLNGELTQDGDIILPDSSKKNSVTELDSNFKLKSLDLSQVKWPMDWGLIRTVLSGNVKATGPLAINRIKLRGTLQGEKMVLTPKDHHFSIQDAIVKVNSKPPKVPVTLSFKLTKVNAKGYPFNRITGEVALPKDKVVLSRSAFVPPNGTLGIKGVYNTAKQKYDFSFGGKGLSIEDYEKKHLKGIMKFVGTLKGDIPKKGPATQGLNGDLQLLVTEGSLKELGAVKAILTILNPTALQKLSDKGLLFDRMGGTFQIKKGVVTTPQVGLEGKYLKVYLKGTANLNTEKLDMHGKALPMGDLDKILQGVPLLGKLVAGSKTDEGLVETYFALEGSFSDPKVDMETAKSIIAKPKRILETLGDLLTGGAVTGK</sequence>
<organism evidence="4 5">
    <name type="scientific">Nitrospina watsonii</name>
    <dbReference type="NCBI Taxonomy" id="1323948"/>
    <lineage>
        <taxon>Bacteria</taxon>
        <taxon>Pseudomonadati</taxon>
        <taxon>Nitrospinota/Tectimicrobiota group</taxon>
        <taxon>Nitrospinota</taxon>
        <taxon>Nitrospinia</taxon>
        <taxon>Nitrospinales</taxon>
        <taxon>Nitrospinaceae</taxon>
        <taxon>Nitrospina</taxon>
    </lineage>
</organism>
<dbReference type="EMBL" id="OX336137">
    <property type="protein sequence ID" value="CAI2717772.1"/>
    <property type="molecule type" value="Genomic_DNA"/>
</dbReference>
<evidence type="ECO:0000256" key="2">
    <source>
        <dbReference type="SAM" id="Phobius"/>
    </source>
</evidence>
<feature type="compositionally biased region" description="Pro residues" evidence="1">
    <location>
        <begin position="1"/>
        <end position="10"/>
    </location>
</feature>
<accession>A0ABN8VY35</accession>
<proteinExistence type="predicted"/>
<dbReference type="Proteomes" id="UP001157733">
    <property type="component" value="Chromosome"/>
</dbReference>
<keyword evidence="5" id="KW-1185">Reference proteome</keyword>
<dbReference type="PANTHER" id="PTHR30441:SF8">
    <property type="entry name" value="DUF748 DOMAIN-CONTAINING PROTEIN"/>
    <property type="match status" value="1"/>
</dbReference>
<name>A0ABN8VY35_9BACT</name>
<keyword evidence="2" id="KW-1133">Transmembrane helix</keyword>
<dbReference type="InterPro" id="IPR007844">
    <property type="entry name" value="AsmA"/>
</dbReference>
<dbReference type="Pfam" id="PF05170">
    <property type="entry name" value="AsmA"/>
    <property type="match status" value="1"/>
</dbReference>